<gene>
    <name evidence="1" type="ORF">M7I_4098</name>
</gene>
<organism evidence="1 2">
    <name type="scientific">Glarea lozoyensis (strain ATCC 74030 / MF5533)</name>
    <dbReference type="NCBI Taxonomy" id="1104152"/>
    <lineage>
        <taxon>Eukaryota</taxon>
        <taxon>Fungi</taxon>
        <taxon>Dikarya</taxon>
        <taxon>Ascomycota</taxon>
        <taxon>Pezizomycotina</taxon>
        <taxon>Leotiomycetes</taxon>
        <taxon>Helotiales</taxon>
        <taxon>Helotiaceae</taxon>
        <taxon>Glarea</taxon>
    </lineage>
</organism>
<sequence>MMSLKEAAAEQEAMAMTGVRCAYMNTTIRPDVATIKAASDIFSKALEQVKGFEVIDVCSLLTYWKNKSDDETILATAKGVIEAIDKEAVAKGQDVAYKYLNYAFDFQNQIGSYGVKNKEMLQEE</sequence>
<keyword evidence="2" id="KW-1185">Reference proteome</keyword>
<name>H0EN95_GLAL7</name>
<dbReference type="EMBL" id="AGUE01000101">
    <property type="protein sequence ID" value="EHL00016.1"/>
    <property type="molecule type" value="Genomic_DNA"/>
</dbReference>
<dbReference type="AlphaFoldDB" id="H0EN95"/>
<comment type="caution">
    <text evidence="1">The sequence shown here is derived from an EMBL/GenBank/DDBJ whole genome shotgun (WGS) entry which is preliminary data.</text>
</comment>
<dbReference type="Proteomes" id="UP000005446">
    <property type="component" value="Unassembled WGS sequence"/>
</dbReference>
<reference evidence="1 2" key="1">
    <citation type="journal article" date="2012" name="Eukaryot. Cell">
        <title>Genome sequence of the fungus Glarea lozoyensis: the first genome sequence of a species from the Helotiaceae family.</title>
        <authorList>
            <person name="Youssar L."/>
            <person name="Gruening B.A."/>
            <person name="Erxleben A."/>
            <person name="Guenther S."/>
            <person name="Huettel W."/>
        </authorList>
    </citation>
    <scope>NUCLEOTIDE SEQUENCE [LARGE SCALE GENOMIC DNA]</scope>
    <source>
        <strain evidence="2">ATCC 74030 / MF5533</strain>
    </source>
</reference>
<evidence type="ECO:0000313" key="2">
    <source>
        <dbReference type="Proteomes" id="UP000005446"/>
    </source>
</evidence>
<protein>
    <submittedName>
        <fullName evidence="1">Uncharacterized protein</fullName>
    </submittedName>
</protein>
<dbReference type="OrthoDB" id="2151789at2759"/>
<dbReference type="InParanoid" id="H0EN95"/>
<accession>H0EN95</accession>
<dbReference type="HOGENOM" id="CLU_2004163_0_0_1"/>
<evidence type="ECO:0000313" key="1">
    <source>
        <dbReference type="EMBL" id="EHL00016.1"/>
    </source>
</evidence>
<proteinExistence type="predicted"/>